<feature type="compositionally biased region" description="Low complexity" evidence="2">
    <location>
        <begin position="109"/>
        <end position="122"/>
    </location>
</feature>
<organism evidence="4 5">
    <name type="scientific">Kalanchoe fedtschenkoi</name>
    <name type="common">Lavender scallops</name>
    <name type="synonym">South American air plant</name>
    <dbReference type="NCBI Taxonomy" id="63787"/>
    <lineage>
        <taxon>Eukaryota</taxon>
        <taxon>Viridiplantae</taxon>
        <taxon>Streptophyta</taxon>
        <taxon>Embryophyta</taxon>
        <taxon>Tracheophyta</taxon>
        <taxon>Spermatophyta</taxon>
        <taxon>Magnoliopsida</taxon>
        <taxon>eudicotyledons</taxon>
        <taxon>Gunneridae</taxon>
        <taxon>Pentapetalae</taxon>
        <taxon>Saxifragales</taxon>
        <taxon>Crassulaceae</taxon>
        <taxon>Kalanchoe</taxon>
    </lineage>
</organism>
<proteinExistence type="predicted"/>
<keyword evidence="5" id="KW-1185">Reference proteome</keyword>
<dbReference type="SMART" id="SM00239">
    <property type="entry name" value="C2"/>
    <property type="match status" value="2"/>
</dbReference>
<evidence type="ECO:0000256" key="2">
    <source>
        <dbReference type="SAM" id="MobiDB-lite"/>
    </source>
</evidence>
<dbReference type="Pfam" id="PF00168">
    <property type="entry name" value="C2"/>
    <property type="match status" value="2"/>
</dbReference>
<evidence type="ECO:0000313" key="4">
    <source>
        <dbReference type="EnsemblPlants" id="Kaladp0095s0784.1.v1.1"/>
    </source>
</evidence>
<dbReference type="Gene3D" id="2.60.40.150">
    <property type="entry name" value="C2 domain"/>
    <property type="match status" value="2"/>
</dbReference>
<feature type="coiled-coil region" evidence="1">
    <location>
        <begin position="422"/>
        <end position="456"/>
    </location>
</feature>
<dbReference type="CDD" id="cd00030">
    <property type="entry name" value="C2"/>
    <property type="match status" value="2"/>
</dbReference>
<feature type="domain" description="C2" evidence="3">
    <location>
        <begin position="238"/>
        <end position="356"/>
    </location>
</feature>
<evidence type="ECO:0000259" key="3">
    <source>
        <dbReference type="PROSITE" id="PS50004"/>
    </source>
</evidence>
<dbReference type="AlphaFoldDB" id="A0A7N0V0N9"/>
<dbReference type="Proteomes" id="UP000594263">
    <property type="component" value="Unplaced"/>
</dbReference>
<accession>A0A7N0V0N9</accession>
<reference evidence="4" key="1">
    <citation type="submission" date="2021-01" db="UniProtKB">
        <authorList>
            <consortium name="EnsemblPlants"/>
        </authorList>
    </citation>
    <scope>IDENTIFICATION</scope>
</reference>
<sequence>MRSGSSPRWDSIFNMLLHDDTGTLRFNLYQCTQNSVNYQYVSSCEVKMKYGADDSIMFWAIGNESTILAKHAECGGEVEMVVPFEAAGSGELKVRLVLKEWQFGDDSPSHSSNFHASSSRQSLYSPSNLPYKTGRKIKITIVEGKDLVARDKSGKSAAYVKLQYGKESQRTKTAQNNSNPIWDQTVEFDEIADGEYLKIKCFSEDTFSDENIGTANVNLEGLVEGLMRDVWIPLEKVNSGELRMQIEVSAQNPASSSGSGWIEIAVIEGRDLVAADMRGTSDPYVRVQYGTKKKRTKVLYKTLNPKWNQTFDFPDDGSPLELHVKDHNALLPTSNIGDCVVEYQRLQPNEMADKWIPLEGVKKGEIHVQITRKLPLLDKKSSVDSDSPFTKAHHISKQMKRMILDLESVIDEGNSETLTSQLSELESLQDMQEEYMSQLETEQVLLLNKIKELGQEFFNSSPSPPQSQSSSMRLDHIGEPMADQLHQKTLQHLFGNKNSLNPSDMISPSMMTKVSVIHKLRQRISHSVKLTHD</sequence>
<evidence type="ECO:0000313" key="5">
    <source>
        <dbReference type="Proteomes" id="UP000594263"/>
    </source>
</evidence>
<feature type="domain" description="C2" evidence="3">
    <location>
        <begin position="118"/>
        <end position="232"/>
    </location>
</feature>
<dbReference type="EnsemblPlants" id="Kaladp0095s0784.1.v1.1">
    <property type="protein sequence ID" value="Kaladp0095s0784.1.v1.1"/>
    <property type="gene ID" value="Kaladp0095s0784.v1.1"/>
</dbReference>
<dbReference type="PRINTS" id="PR00360">
    <property type="entry name" value="C2DOMAIN"/>
</dbReference>
<feature type="region of interest" description="Disordered" evidence="2">
    <location>
        <begin position="108"/>
        <end position="127"/>
    </location>
</feature>
<dbReference type="Gramene" id="Kaladp0095s0784.1.v1.1">
    <property type="protein sequence ID" value="Kaladp0095s0784.1.v1.1"/>
    <property type="gene ID" value="Kaladp0095s0784.v1.1"/>
</dbReference>
<dbReference type="PANTHER" id="PTHR47264:SF3">
    <property type="entry name" value="SYNAPTOTAGMIN-5 ISOFORM X1"/>
    <property type="match status" value="1"/>
</dbReference>
<dbReference type="OMA" id="RTIPHAM"/>
<keyword evidence="1" id="KW-0175">Coiled coil</keyword>
<dbReference type="PANTHER" id="PTHR47264">
    <property type="entry name" value="OS01G0128800 PROTEIN"/>
    <property type="match status" value="1"/>
</dbReference>
<name>A0A7N0V0N9_KALFE</name>
<dbReference type="SUPFAM" id="SSF49562">
    <property type="entry name" value="C2 domain (Calcium/lipid-binding domain, CaLB)"/>
    <property type="match status" value="2"/>
</dbReference>
<evidence type="ECO:0000256" key="1">
    <source>
        <dbReference type="SAM" id="Coils"/>
    </source>
</evidence>
<dbReference type="PROSITE" id="PS50004">
    <property type="entry name" value="C2"/>
    <property type="match status" value="2"/>
</dbReference>
<dbReference type="InterPro" id="IPR035892">
    <property type="entry name" value="C2_domain_sf"/>
</dbReference>
<dbReference type="InterPro" id="IPR000008">
    <property type="entry name" value="C2_dom"/>
</dbReference>
<protein>
    <recommendedName>
        <fullName evidence="3">C2 domain-containing protein</fullName>
    </recommendedName>
</protein>